<feature type="region of interest" description="Disordered" evidence="1">
    <location>
        <begin position="59"/>
        <end position="94"/>
    </location>
</feature>
<proteinExistence type="predicted"/>
<gene>
    <name evidence="3" type="ORF">JZO76_04130</name>
</gene>
<evidence type="ECO:0000313" key="4">
    <source>
        <dbReference type="Proteomes" id="UP000664256"/>
    </source>
</evidence>
<evidence type="ECO:0000256" key="1">
    <source>
        <dbReference type="SAM" id="MobiDB-lite"/>
    </source>
</evidence>
<accession>A0ABS3H6G0</accession>
<feature type="chain" id="PRO_5045166840" description="WxL domain-containing protein" evidence="2">
    <location>
        <begin position="33"/>
        <end position="860"/>
    </location>
</feature>
<dbReference type="RefSeq" id="WP_206902921.1">
    <property type="nucleotide sequence ID" value="NZ_JAFLVT010000006.1"/>
</dbReference>
<protein>
    <recommendedName>
        <fullName evidence="5">WxL domain-containing protein</fullName>
    </recommendedName>
</protein>
<feature type="compositionally biased region" description="Polar residues" evidence="1">
    <location>
        <begin position="59"/>
        <end position="82"/>
    </location>
</feature>
<reference evidence="3 4" key="1">
    <citation type="submission" date="2021-03" db="EMBL/GenBank/DDBJ databases">
        <title>Enterococcal diversity collection.</title>
        <authorList>
            <person name="Gilmore M.S."/>
            <person name="Schwartzman J."/>
            <person name="Van Tyne D."/>
            <person name="Martin M."/>
            <person name="Earl A.M."/>
            <person name="Manson A.L."/>
            <person name="Straub T."/>
            <person name="Salamzade R."/>
            <person name="Saavedra J."/>
            <person name="Lebreton F."/>
            <person name="Prichula J."/>
            <person name="Schaufler K."/>
            <person name="Gaca A."/>
            <person name="Sgardioli B."/>
            <person name="Wagenaar J."/>
            <person name="Strong T."/>
        </authorList>
    </citation>
    <scope>NUCLEOTIDE SEQUENCE [LARGE SCALE GENOMIC DNA]</scope>
    <source>
        <strain evidence="3 4">MJM12</strain>
    </source>
</reference>
<dbReference type="Proteomes" id="UP000664256">
    <property type="component" value="Unassembled WGS sequence"/>
</dbReference>
<sequence>MKNLKRRTFHFGMMICLLLSVVSVNKSDFAQAVSAKQDRKKTGTFASTNSNQEFINQQGNSRDSHVLNGNNEAGSLLQSTKTNEPKIKEENNQESILSYAPLQVKDAFLNRRGIDQGTGVGVGAQQAAIPLQVKRYLDEEKVEGRRVFNAAALGGSKENEREIESALATPFEAADTVSDTLNLTRFRKQTYFNHYRAGMAQSQNTVDFSQGNSGTVFNAYLYMAEYTEGLTFFMRPQRQISSADYYDYQGADSTKYEVQGLGAYYHGSKENPEQKNRVTGIQDAMLVAFDNWSNDGHTHLGSDSSLANSETKGKSHLSVYNSNKPHVFKPELANENRNGAAQRWAVYAGNGYFNKKWFKFSLANIRAHYATINIQLITATTEENLASFDVDLRHYIDGYNEQQPPQLVWGFTATMDTSLQNTNKQFLNKNMIFFSDFKNPDHTMTGILQQDAFLKTDLTTSLANKLVKKEDVLQQEVTFKHTSGNLPFEIHQNNQGQHGIAITYRNGKEAEEVVNDTKITFEKNGVEIAGTYQNGQFYPQQKIVVQPKEKLTLRYDTKIKAVPEGTTITKIPKLKGSYQVEGNTMQVQFTTEALQYTVTEDTPPVIAWDEKLNQFTKIRQFDFTSPNLKTPLNFYLKDEVKKNEMLKVQLAKKEGKEESVIWTKMIANNSEIKQQTLLATELVEHVQSDSEYSLQVIECDASGKTLPLVSNKIYLQTKYTPELRFTYVSDQLHWQVPLKAQAEILPHQSKENLRIEILDTRPQNKRSNWYLTLQLLPAEDFIGQYSFIWRDDDEQELNRPNAPIQINAANFQKEDNYLSQREYAKEEGLLLKTNPLQMQVKPELNQIKVQWQLHDVPIVE</sequence>
<organism evidence="3 4">
    <name type="scientific">Candidatus Enterococcus myersii</name>
    <dbReference type="NCBI Taxonomy" id="2815322"/>
    <lineage>
        <taxon>Bacteria</taxon>
        <taxon>Bacillati</taxon>
        <taxon>Bacillota</taxon>
        <taxon>Bacilli</taxon>
        <taxon>Lactobacillales</taxon>
        <taxon>Enterococcaceae</taxon>
        <taxon>Enterococcus</taxon>
    </lineage>
</organism>
<comment type="caution">
    <text evidence="3">The sequence shown here is derived from an EMBL/GenBank/DDBJ whole genome shotgun (WGS) entry which is preliminary data.</text>
</comment>
<name>A0ABS3H6G0_9ENTE</name>
<feature type="signal peptide" evidence="2">
    <location>
        <begin position="1"/>
        <end position="32"/>
    </location>
</feature>
<evidence type="ECO:0000256" key="2">
    <source>
        <dbReference type="SAM" id="SignalP"/>
    </source>
</evidence>
<evidence type="ECO:0000313" key="3">
    <source>
        <dbReference type="EMBL" id="MBO0448718.1"/>
    </source>
</evidence>
<keyword evidence="4" id="KW-1185">Reference proteome</keyword>
<evidence type="ECO:0008006" key="5">
    <source>
        <dbReference type="Google" id="ProtNLM"/>
    </source>
</evidence>
<keyword evidence="2" id="KW-0732">Signal</keyword>
<dbReference type="EMBL" id="JAFLVT010000006">
    <property type="protein sequence ID" value="MBO0448718.1"/>
    <property type="molecule type" value="Genomic_DNA"/>
</dbReference>